<dbReference type="GO" id="GO:0008967">
    <property type="term" value="F:phosphoglycolate phosphatase activity"/>
    <property type="evidence" value="ECO:0007669"/>
    <property type="project" value="TreeGrafter"/>
</dbReference>
<dbReference type="InterPro" id="IPR023198">
    <property type="entry name" value="PGP-like_dom2"/>
</dbReference>
<dbReference type="GO" id="GO:0005829">
    <property type="term" value="C:cytosol"/>
    <property type="evidence" value="ECO:0007669"/>
    <property type="project" value="TreeGrafter"/>
</dbReference>
<dbReference type="PANTHER" id="PTHR43434:SF24">
    <property type="entry name" value="HYDROLASE-RELATED"/>
    <property type="match status" value="1"/>
</dbReference>
<dbReference type="NCBIfam" id="TIGR01549">
    <property type="entry name" value="HAD-SF-IA-v1"/>
    <property type="match status" value="1"/>
</dbReference>
<dbReference type="PANTHER" id="PTHR43434">
    <property type="entry name" value="PHOSPHOGLYCOLATE PHOSPHATASE"/>
    <property type="match status" value="1"/>
</dbReference>
<reference evidence="2" key="1">
    <citation type="submission" date="2018-06" db="EMBL/GenBank/DDBJ databases">
        <title>Aestuariibacter litoralis strain KCTC 52945T.</title>
        <authorList>
            <person name="Li X."/>
            <person name="Salam N."/>
            <person name="Li J.-L."/>
            <person name="Chen Y.-M."/>
            <person name="Yang Z.-W."/>
            <person name="Zhang L.-Y."/>
            <person name="Han M.-X."/>
            <person name="Xiao M."/>
            <person name="Li W.-J."/>
        </authorList>
    </citation>
    <scope>NUCLEOTIDE SEQUENCE [LARGE SCALE GENOMIC DNA]</scope>
    <source>
        <strain evidence="2">KCTC 52945</strain>
    </source>
</reference>
<dbReference type="RefSeq" id="WP_111199077.1">
    <property type="nucleotide sequence ID" value="NZ_QKVK01000006.1"/>
</dbReference>
<dbReference type="SUPFAM" id="SSF56784">
    <property type="entry name" value="HAD-like"/>
    <property type="match status" value="1"/>
</dbReference>
<dbReference type="InterPro" id="IPR041492">
    <property type="entry name" value="HAD_2"/>
</dbReference>
<gene>
    <name evidence="1" type="ORF">DK847_13655</name>
</gene>
<accession>A0A2W2AUG2</accession>
<dbReference type="SFLD" id="SFLDG01129">
    <property type="entry name" value="C1.5:_HAD__Beta-PGM__Phosphata"/>
    <property type="match status" value="1"/>
</dbReference>
<evidence type="ECO:0008006" key="3">
    <source>
        <dbReference type="Google" id="ProtNLM"/>
    </source>
</evidence>
<dbReference type="InterPro" id="IPR006439">
    <property type="entry name" value="HAD-SF_hydro_IA"/>
</dbReference>
<dbReference type="Proteomes" id="UP000248795">
    <property type="component" value="Unassembled WGS sequence"/>
</dbReference>
<dbReference type="InterPro" id="IPR036412">
    <property type="entry name" value="HAD-like_sf"/>
</dbReference>
<dbReference type="Gene3D" id="3.40.50.1000">
    <property type="entry name" value="HAD superfamily/HAD-like"/>
    <property type="match status" value="1"/>
</dbReference>
<proteinExistence type="predicted"/>
<dbReference type="Gene3D" id="1.10.150.240">
    <property type="entry name" value="Putative phosphatase, domain 2"/>
    <property type="match status" value="1"/>
</dbReference>
<name>A0A2W2AUG2_9HYPH</name>
<organism evidence="1 2">
    <name type="scientific">Aestuariivirga litoralis</name>
    <dbReference type="NCBI Taxonomy" id="2650924"/>
    <lineage>
        <taxon>Bacteria</taxon>
        <taxon>Pseudomonadati</taxon>
        <taxon>Pseudomonadota</taxon>
        <taxon>Alphaproteobacteria</taxon>
        <taxon>Hyphomicrobiales</taxon>
        <taxon>Aestuariivirgaceae</taxon>
        <taxon>Aestuariivirga</taxon>
    </lineage>
</organism>
<sequence length="224" mass="24089">MKLAIFDVDGTLVDSQAMIAASLTAAFLGEGLAVPERSRMMSIVGLSLVDAMAALAPEHEAARHERLAAAYKEAFWQHRSRGEHTESLFPGAEQLLAKLRAREDVALGIATGKSRRGVAHLIEKHGWQGWFATVQTSDDHPSKPHPSMIVTALAETGSEPAAAIMIGDTSFDIAMARAADVGAAGVSWGNHATAELTSAGAHTISNDFNELERHLESLWQERMR</sequence>
<comment type="caution">
    <text evidence="1">The sequence shown here is derived from an EMBL/GenBank/DDBJ whole genome shotgun (WGS) entry which is preliminary data.</text>
</comment>
<dbReference type="AlphaFoldDB" id="A0A2W2AUG2"/>
<dbReference type="SFLD" id="SFLDS00003">
    <property type="entry name" value="Haloacid_Dehalogenase"/>
    <property type="match status" value="1"/>
</dbReference>
<dbReference type="SFLD" id="SFLDG01135">
    <property type="entry name" value="C1.5.6:_HAD__Beta-PGM__Phospha"/>
    <property type="match status" value="1"/>
</dbReference>
<dbReference type="EMBL" id="QKVK01000006">
    <property type="protein sequence ID" value="PZF76240.1"/>
    <property type="molecule type" value="Genomic_DNA"/>
</dbReference>
<dbReference type="InterPro" id="IPR023214">
    <property type="entry name" value="HAD_sf"/>
</dbReference>
<dbReference type="GO" id="GO:0006281">
    <property type="term" value="P:DNA repair"/>
    <property type="evidence" value="ECO:0007669"/>
    <property type="project" value="TreeGrafter"/>
</dbReference>
<protein>
    <recommendedName>
        <fullName evidence="3">HAD family hydrolase</fullName>
    </recommendedName>
</protein>
<dbReference type="Pfam" id="PF13419">
    <property type="entry name" value="HAD_2"/>
    <property type="match status" value="1"/>
</dbReference>
<evidence type="ECO:0000313" key="2">
    <source>
        <dbReference type="Proteomes" id="UP000248795"/>
    </source>
</evidence>
<keyword evidence="2" id="KW-1185">Reference proteome</keyword>
<dbReference type="InterPro" id="IPR050155">
    <property type="entry name" value="HAD-like_hydrolase_sf"/>
</dbReference>
<evidence type="ECO:0000313" key="1">
    <source>
        <dbReference type="EMBL" id="PZF76240.1"/>
    </source>
</evidence>